<comment type="caution">
    <text evidence="2">The sequence shown here is derived from an EMBL/GenBank/DDBJ whole genome shotgun (WGS) entry which is preliminary data.</text>
</comment>
<gene>
    <name evidence="2" type="ORF">TK50_27450</name>
</gene>
<accession>A0A0D0WRP0</accession>
<protein>
    <recommendedName>
        <fullName evidence="4">Tetratricopeptide repeat-containing protein</fullName>
    </recommendedName>
</protein>
<reference evidence="2 3" key="1">
    <citation type="submission" date="2015-01" db="EMBL/GenBank/DDBJ databases">
        <title>Sequencing and annotation of Micromonospora carbonacea strain JXNU-1 genome.</title>
        <authorList>
            <person name="Long Z."/>
            <person name="Huang Y."/>
            <person name="Jiang Y."/>
        </authorList>
    </citation>
    <scope>NUCLEOTIDE SEQUENCE [LARGE SCALE GENOMIC DNA]</scope>
    <source>
        <strain evidence="2 3">JXNU-1</strain>
    </source>
</reference>
<evidence type="ECO:0008006" key="4">
    <source>
        <dbReference type="Google" id="ProtNLM"/>
    </source>
</evidence>
<dbReference type="PATRIC" id="fig|47853.6.peg.5756"/>
<proteinExistence type="predicted"/>
<dbReference type="Proteomes" id="UP000032254">
    <property type="component" value="Unassembled WGS sequence"/>
</dbReference>
<sequence length="145" mass="15682">MFGTYLRAAHLQFPYGHVSWFDAGQVHGQLGRADLAAECYRRSLAHWPTGVTPLRRLRDLHLRGRLPDDGGVLAVAPPGHRHAGRRRCRRVAGPVRPGPPSWCTRGRAAVPGDHDGADMPAAGGGRGGAPRRGVRIDRLEPMPGP</sequence>
<feature type="compositionally biased region" description="Basic and acidic residues" evidence="1">
    <location>
        <begin position="134"/>
        <end position="145"/>
    </location>
</feature>
<dbReference type="SUPFAM" id="SSF48452">
    <property type="entry name" value="TPR-like"/>
    <property type="match status" value="1"/>
</dbReference>
<organism evidence="2 3">
    <name type="scientific">Micromonospora haikouensis</name>
    <dbReference type="NCBI Taxonomy" id="686309"/>
    <lineage>
        <taxon>Bacteria</taxon>
        <taxon>Bacillati</taxon>
        <taxon>Actinomycetota</taxon>
        <taxon>Actinomycetes</taxon>
        <taxon>Micromonosporales</taxon>
        <taxon>Micromonosporaceae</taxon>
        <taxon>Micromonospora</taxon>
    </lineage>
</organism>
<dbReference type="EMBL" id="JXSX01000003">
    <property type="protein sequence ID" value="KIR61389.1"/>
    <property type="molecule type" value="Genomic_DNA"/>
</dbReference>
<name>A0A0D0WRP0_9ACTN</name>
<evidence type="ECO:0000313" key="3">
    <source>
        <dbReference type="Proteomes" id="UP000032254"/>
    </source>
</evidence>
<evidence type="ECO:0000313" key="2">
    <source>
        <dbReference type="EMBL" id="KIR61389.1"/>
    </source>
</evidence>
<keyword evidence="3" id="KW-1185">Reference proteome</keyword>
<feature type="region of interest" description="Disordered" evidence="1">
    <location>
        <begin position="73"/>
        <end position="145"/>
    </location>
</feature>
<evidence type="ECO:0000256" key="1">
    <source>
        <dbReference type="SAM" id="MobiDB-lite"/>
    </source>
</evidence>
<feature type="compositionally biased region" description="Basic residues" evidence="1">
    <location>
        <begin position="79"/>
        <end position="90"/>
    </location>
</feature>
<dbReference type="InterPro" id="IPR011990">
    <property type="entry name" value="TPR-like_helical_dom_sf"/>
</dbReference>
<dbReference type="AlphaFoldDB" id="A0A0D0WRP0"/>